<feature type="region of interest" description="Disordered" evidence="1">
    <location>
        <begin position="654"/>
        <end position="787"/>
    </location>
</feature>
<name>A0A4E0RL64_FASHE</name>
<feature type="region of interest" description="Disordered" evidence="1">
    <location>
        <begin position="1164"/>
        <end position="1194"/>
    </location>
</feature>
<feature type="region of interest" description="Disordered" evidence="1">
    <location>
        <begin position="267"/>
        <end position="288"/>
    </location>
</feature>
<feature type="region of interest" description="Disordered" evidence="1">
    <location>
        <begin position="53"/>
        <end position="77"/>
    </location>
</feature>
<gene>
    <name evidence="2" type="ORF">D915_007329</name>
</gene>
<feature type="region of interest" description="Disordered" evidence="1">
    <location>
        <begin position="923"/>
        <end position="950"/>
    </location>
</feature>
<dbReference type="Proteomes" id="UP000230066">
    <property type="component" value="Unassembled WGS sequence"/>
</dbReference>
<dbReference type="AlphaFoldDB" id="A0A4E0RL64"/>
<feature type="region of interest" description="Disordered" evidence="1">
    <location>
        <begin position="121"/>
        <end position="145"/>
    </location>
</feature>
<feature type="compositionally biased region" description="Polar residues" evidence="1">
    <location>
        <begin position="708"/>
        <end position="732"/>
    </location>
</feature>
<reference evidence="2" key="1">
    <citation type="submission" date="2019-03" db="EMBL/GenBank/DDBJ databases">
        <title>Improved annotation for the trematode Fasciola hepatica.</title>
        <authorList>
            <person name="Choi Y.-J."/>
            <person name="Martin J."/>
            <person name="Mitreva M."/>
        </authorList>
    </citation>
    <scope>NUCLEOTIDE SEQUENCE [LARGE SCALE GENOMIC DNA]</scope>
</reference>
<evidence type="ECO:0000313" key="2">
    <source>
        <dbReference type="EMBL" id="THD22028.1"/>
    </source>
</evidence>
<comment type="caution">
    <text evidence="2">The sequence shown here is derived from an EMBL/GenBank/DDBJ whole genome shotgun (WGS) entry which is preliminary data.</text>
</comment>
<feature type="compositionally biased region" description="Polar residues" evidence="1">
    <location>
        <begin position="1182"/>
        <end position="1191"/>
    </location>
</feature>
<protein>
    <submittedName>
        <fullName evidence="2">Uncharacterized protein</fullName>
    </submittedName>
</protein>
<organism evidence="2 3">
    <name type="scientific">Fasciola hepatica</name>
    <name type="common">Liver fluke</name>
    <dbReference type="NCBI Taxonomy" id="6192"/>
    <lineage>
        <taxon>Eukaryota</taxon>
        <taxon>Metazoa</taxon>
        <taxon>Spiralia</taxon>
        <taxon>Lophotrochozoa</taxon>
        <taxon>Platyhelminthes</taxon>
        <taxon>Trematoda</taxon>
        <taxon>Digenea</taxon>
        <taxon>Plagiorchiida</taxon>
        <taxon>Echinostomata</taxon>
        <taxon>Echinostomatoidea</taxon>
        <taxon>Fasciolidae</taxon>
        <taxon>Fasciola</taxon>
    </lineage>
</organism>
<feature type="compositionally biased region" description="Polar residues" evidence="1">
    <location>
        <begin position="933"/>
        <end position="950"/>
    </location>
</feature>
<proteinExistence type="predicted"/>
<evidence type="ECO:0000313" key="3">
    <source>
        <dbReference type="Proteomes" id="UP000230066"/>
    </source>
</evidence>
<dbReference type="EMBL" id="JXXN02003052">
    <property type="protein sequence ID" value="THD22028.1"/>
    <property type="molecule type" value="Genomic_DNA"/>
</dbReference>
<accession>A0A4E0RL64</accession>
<feature type="compositionally biased region" description="Polar residues" evidence="1">
    <location>
        <begin position="55"/>
        <end position="64"/>
    </location>
</feature>
<evidence type="ECO:0000256" key="1">
    <source>
        <dbReference type="SAM" id="MobiDB-lite"/>
    </source>
</evidence>
<feature type="compositionally biased region" description="Polar residues" evidence="1">
    <location>
        <begin position="692"/>
        <end position="701"/>
    </location>
</feature>
<feature type="compositionally biased region" description="Polar residues" evidence="1">
    <location>
        <begin position="1164"/>
        <end position="1175"/>
    </location>
</feature>
<feature type="compositionally biased region" description="Low complexity" evidence="1">
    <location>
        <begin position="733"/>
        <end position="754"/>
    </location>
</feature>
<sequence length="1243" mass="139028">MGLNSTTTAKVPDTGAKFRLSTPTKIGLDGSGQNLKKQSVGPIDRKAMIRDGQKTPVQRTLNSPQPVPVKFNTPQNPNIHSIGIRHAVSSDGLNTDGYSRDANRITIIHAEATDSTVNSELSDFEDDSNVPHHHPSLTGPLKIHPQPPIPPMKRGSMLVYPKPLNERILSSLAEDVGWKGPDRDLTFVPQRNSRYINPRYSCGPEYSSTGNLLAAASATEHYHPVQRAPVTVSNTRPYLQQRHTKHMNQYKSTPDIMNATRPYASSRLPYRSTSQDPTFAGPPQSMRRNYNYTGSTGYVPNTIPETDDFEPETQTYNNESQAMHTPRSYRDGDYAPTTISGLSQSYDFHPVQSSVPGYPIIKDERHDQTLPRRSITHAMANLNTNHYGYGTDRNDLLLYDELNMPENHGENPYMPLPTTPKSFRALPYERQNSSHLLPNQISPTDVRSDSMNYRMDGRKDTMNDFDPIFFERRRSVNIPQDLDYMNARWRRQSQTMGPDFYHSGGIPSDFQLPGSIQNQMHSISGPETSPAAANTRMMMMMSMMKDPGYIHVRAPTVPEQSDIYGVNPYIRGPNTSYQEFAQSNLFGSRPRSLCDNLLIQPPNQEAVFNPAEYGPTPMRSEFEQTASAKPYYGNRERMTYSEWDVSRIGLSDDQPSLHPDSYIHTRPNIRRGFGGNYTRPNAGLSRVDLNGHATNPSGRSQSLERPHNRANSGGNARTGQTVPDSSVNGTQHATSSRTTSSTNSTVSSPSNAPTRIENPVRISSPTERTPAPVSTRPGSKIAMHSATPPLITWREKSTKEIQTDKKIRKLIGQLPTELQQTTSFVLLMMNSTGSDEDCDKGLEARLRQAFQMIVPIGRSSPISEVKDAVKQPINGFAVMDEAKSNDGTQLLVNGTSHIGSDESNEMANKVTDPRMTQSCFLPSKLESNRRSDPQNLPNPSGSTFACSLDSDASTGSDMDMTVSNSASDEFADFVPRNVSTVLRLLARCMAERLAWKRNQLVDAQQHVTRNTSERKWLRNKLNELFTDSEHNSSINLFSPSLTPLDGRETPVGNVVVRFDRWHNNALDTVELLCHLSRRLAFLDAQIECLNLHSQQAFVCNDINRQYETKQTMADLQQRQSQLKGQIKEAQELRTNQENCRLRLLESIPPGLKLTDSWSFYGSTPSAPTNGNSAENSVHEDTVTTPAKSSPSSPFPVLLRDQISIHLAKTMQWLITYHVLHTEIGVDQEICDNIHEQQRLEVTY</sequence>
<keyword evidence="3" id="KW-1185">Reference proteome</keyword>